<feature type="domain" description="Glycosyltransferase 2-like" evidence="5">
    <location>
        <begin position="138"/>
        <end position="325"/>
    </location>
</feature>
<evidence type="ECO:0000256" key="1">
    <source>
        <dbReference type="ARBA" id="ARBA00006739"/>
    </source>
</evidence>
<keyword evidence="4" id="KW-0812">Transmembrane</keyword>
<keyword evidence="4" id="KW-1133">Transmembrane helix</keyword>
<keyword evidence="2" id="KW-0328">Glycosyltransferase</keyword>
<keyword evidence="7" id="KW-1185">Reference proteome</keyword>
<comment type="caution">
    <text evidence="6">The sequence shown here is derived from an EMBL/GenBank/DDBJ whole genome shotgun (WGS) entry which is preliminary data.</text>
</comment>
<dbReference type="Gene3D" id="3.90.550.10">
    <property type="entry name" value="Spore Coat Polysaccharide Biosynthesis Protein SpsA, Chain A"/>
    <property type="match status" value="1"/>
</dbReference>
<dbReference type="PANTHER" id="PTHR43630">
    <property type="entry name" value="POLY-BETA-1,6-N-ACETYL-D-GLUCOSAMINE SYNTHASE"/>
    <property type="match status" value="1"/>
</dbReference>
<evidence type="ECO:0000256" key="2">
    <source>
        <dbReference type="ARBA" id="ARBA00022676"/>
    </source>
</evidence>
<comment type="similarity">
    <text evidence="1">Belongs to the glycosyltransferase 2 family.</text>
</comment>
<dbReference type="EMBL" id="JAGHKO010000004">
    <property type="protein sequence ID" value="MBO9201552.1"/>
    <property type="molecule type" value="Genomic_DNA"/>
</dbReference>
<proteinExistence type="inferred from homology"/>
<evidence type="ECO:0000256" key="4">
    <source>
        <dbReference type="SAM" id="Phobius"/>
    </source>
</evidence>
<dbReference type="RefSeq" id="WP_209139606.1">
    <property type="nucleotide sequence ID" value="NZ_JAGHKO010000004.1"/>
</dbReference>
<gene>
    <name evidence="6" type="ORF">J7I42_14820</name>
</gene>
<evidence type="ECO:0000259" key="5">
    <source>
        <dbReference type="Pfam" id="PF13632"/>
    </source>
</evidence>
<reference evidence="6 7" key="1">
    <citation type="submission" date="2021-03" db="EMBL/GenBank/DDBJ databases">
        <title>Assistant Professor.</title>
        <authorList>
            <person name="Huq M.A."/>
        </authorList>
    </citation>
    <scope>NUCLEOTIDE SEQUENCE [LARGE SCALE GENOMIC DNA]</scope>
    <source>
        <strain evidence="6 7">MAH-29</strain>
    </source>
</reference>
<dbReference type="InterPro" id="IPR001173">
    <property type="entry name" value="Glyco_trans_2-like"/>
</dbReference>
<organism evidence="6 7">
    <name type="scientific">Niastella soli</name>
    <dbReference type="NCBI Taxonomy" id="2821487"/>
    <lineage>
        <taxon>Bacteria</taxon>
        <taxon>Pseudomonadati</taxon>
        <taxon>Bacteroidota</taxon>
        <taxon>Chitinophagia</taxon>
        <taxon>Chitinophagales</taxon>
        <taxon>Chitinophagaceae</taxon>
        <taxon>Niastella</taxon>
    </lineage>
</organism>
<feature type="transmembrane region" description="Helical" evidence="4">
    <location>
        <begin position="313"/>
        <end position="330"/>
    </location>
</feature>
<dbReference type="Proteomes" id="UP000677244">
    <property type="component" value="Unassembled WGS sequence"/>
</dbReference>
<keyword evidence="3" id="KW-0808">Transferase</keyword>
<sequence>MIKILKEKSAKLEWVNGYPAGNNETALLIPFYNESSNCDFTRRLFYYEEVARKYKDKMDVILIDDGSTDDSLEKIRSFVTDNYSEFIVVSVTPNTNKVGALFLTVLSIPHDLIVLSDFDTDIINLENLLAASQTIYHEKDLMGCYFRMLPYEGDGAIFRFQQFEYSLVRSLYEFHKKDGSVPVMPGAGSCYKRDVLVSIYREHSGFRSGEDREATLLGLKMGYRTVYKENVLTLTRPPLSFKTLVKQRIRWNLGYLETFYKEKKYYYRQISQLTRVGIRTVYDMFLFSFVVTLPLLLIVAGIIHIWLLAGFMVFIYAFCLLWCLYVLIFFRKETGDMKGRSIKTVLAYPAMKIAVDYFAWTGALFRFLRKKQDKI</sequence>
<keyword evidence="4" id="KW-0472">Membrane</keyword>
<dbReference type="Pfam" id="PF13632">
    <property type="entry name" value="Glyco_trans_2_3"/>
    <property type="match status" value="1"/>
</dbReference>
<protein>
    <submittedName>
        <fullName evidence="6">Glycosyltransferase family 2 protein</fullName>
    </submittedName>
</protein>
<evidence type="ECO:0000313" key="7">
    <source>
        <dbReference type="Proteomes" id="UP000677244"/>
    </source>
</evidence>
<dbReference type="InterPro" id="IPR029044">
    <property type="entry name" value="Nucleotide-diphossugar_trans"/>
</dbReference>
<dbReference type="PANTHER" id="PTHR43630:SF1">
    <property type="entry name" value="POLY-BETA-1,6-N-ACETYL-D-GLUCOSAMINE SYNTHASE"/>
    <property type="match status" value="1"/>
</dbReference>
<accession>A0ABS3YVK0</accession>
<evidence type="ECO:0000313" key="6">
    <source>
        <dbReference type="EMBL" id="MBO9201552.1"/>
    </source>
</evidence>
<evidence type="ECO:0000256" key="3">
    <source>
        <dbReference type="ARBA" id="ARBA00022679"/>
    </source>
</evidence>
<feature type="transmembrane region" description="Helical" evidence="4">
    <location>
        <begin position="285"/>
        <end position="307"/>
    </location>
</feature>
<name>A0ABS3YVK0_9BACT</name>
<dbReference type="SUPFAM" id="SSF53448">
    <property type="entry name" value="Nucleotide-diphospho-sugar transferases"/>
    <property type="match status" value="1"/>
</dbReference>